<dbReference type="InterPro" id="IPR050246">
    <property type="entry name" value="Class_II_FBP_aldolase"/>
</dbReference>
<comment type="cofactor">
    <cofactor evidence="2">
        <name>Zn(2+)</name>
        <dbReference type="ChEBI" id="CHEBI:29105"/>
    </cofactor>
    <text evidence="2">Binds 2 Zn(2+) ions per subunit. One is catalytic and the other provides a structural contribution.</text>
</comment>
<dbReference type="Gene3D" id="3.20.20.70">
    <property type="entry name" value="Aldolase class I"/>
    <property type="match status" value="1"/>
</dbReference>
<keyword evidence="2" id="KW-0479">Metal-binding</keyword>
<proteinExistence type="predicted"/>
<evidence type="ECO:0000313" key="3">
    <source>
        <dbReference type="EMBL" id="SEP84473.1"/>
    </source>
</evidence>
<dbReference type="NCBIfam" id="TIGR00167">
    <property type="entry name" value="cbbA"/>
    <property type="match status" value="1"/>
</dbReference>
<dbReference type="SUPFAM" id="SSF51569">
    <property type="entry name" value="Aldolase"/>
    <property type="match status" value="1"/>
</dbReference>
<evidence type="ECO:0000256" key="1">
    <source>
        <dbReference type="PIRSR" id="PIRSR001359-1"/>
    </source>
</evidence>
<feature type="binding site" evidence="2">
    <location>
        <position position="81"/>
    </location>
    <ligand>
        <name>Zn(2+)</name>
        <dbReference type="ChEBI" id="CHEBI:29105"/>
        <label>1</label>
        <note>catalytic</note>
    </ligand>
</feature>
<keyword evidence="2" id="KW-0862">Zinc</keyword>
<evidence type="ECO:0000256" key="2">
    <source>
        <dbReference type="PIRSR" id="PIRSR001359-3"/>
    </source>
</evidence>
<dbReference type="RefSeq" id="WP_092570661.1">
    <property type="nucleotide sequence ID" value="NZ_FOEN01000002.1"/>
</dbReference>
<reference evidence="3 4" key="1">
    <citation type="submission" date="2016-10" db="EMBL/GenBank/DDBJ databases">
        <authorList>
            <person name="de Groot N.N."/>
        </authorList>
    </citation>
    <scope>NUCLEOTIDE SEQUENCE [LARGE SCALE GENOMIC DNA]</scope>
    <source>
        <strain evidence="3 4">DSM 15695</strain>
    </source>
</reference>
<accession>A0A1H9B710</accession>
<feature type="binding site" evidence="2">
    <location>
        <position position="208"/>
    </location>
    <ligand>
        <name>Zn(2+)</name>
        <dbReference type="ChEBI" id="CHEBI:29105"/>
        <label>1</label>
        <note>catalytic</note>
    </ligand>
</feature>
<feature type="binding site" evidence="2">
    <location>
        <position position="178"/>
    </location>
    <ligand>
        <name>Zn(2+)</name>
        <dbReference type="ChEBI" id="CHEBI:29105"/>
        <label>1</label>
        <note>catalytic</note>
    </ligand>
</feature>
<protein>
    <submittedName>
        <fullName evidence="3">Fructose-bisphosphate aldolase, class II</fullName>
    </submittedName>
</protein>
<dbReference type="PIRSF" id="PIRSF001359">
    <property type="entry name" value="F_bP_aldolase_II"/>
    <property type="match status" value="1"/>
</dbReference>
<dbReference type="PANTHER" id="PTHR30304:SF0">
    <property type="entry name" value="D-TAGATOSE-1,6-BISPHOSPHATE ALDOLASE SUBUNIT GATY-RELATED"/>
    <property type="match status" value="1"/>
</dbReference>
<dbReference type="OrthoDB" id="9803995at2"/>
<dbReference type="GO" id="GO:0008270">
    <property type="term" value="F:zinc ion binding"/>
    <property type="evidence" value="ECO:0007669"/>
    <property type="project" value="InterPro"/>
</dbReference>
<evidence type="ECO:0000313" key="4">
    <source>
        <dbReference type="Proteomes" id="UP000198833"/>
    </source>
</evidence>
<dbReference type="GO" id="GO:0005975">
    <property type="term" value="P:carbohydrate metabolic process"/>
    <property type="evidence" value="ECO:0007669"/>
    <property type="project" value="InterPro"/>
</dbReference>
<dbReference type="Pfam" id="PF01116">
    <property type="entry name" value="F_bP_aldolase"/>
    <property type="match status" value="1"/>
</dbReference>
<keyword evidence="4" id="KW-1185">Reference proteome</keyword>
<feature type="binding site" evidence="2">
    <location>
        <position position="102"/>
    </location>
    <ligand>
        <name>Zn(2+)</name>
        <dbReference type="ChEBI" id="CHEBI:29105"/>
        <label>2</label>
    </ligand>
</feature>
<name>A0A1H9B710_9LACT</name>
<feature type="active site" description="Proton donor" evidence="1">
    <location>
        <position position="80"/>
    </location>
</feature>
<dbReference type="PROSITE" id="PS00602">
    <property type="entry name" value="ALDOLASE_CLASS_II_1"/>
    <property type="match status" value="1"/>
</dbReference>
<dbReference type="EMBL" id="FOEN01000002">
    <property type="protein sequence ID" value="SEP84473.1"/>
    <property type="molecule type" value="Genomic_DNA"/>
</dbReference>
<dbReference type="InterPro" id="IPR013785">
    <property type="entry name" value="Aldolase_TIM"/>
</dbReference>
<gene>
    <name evidence="3" type="ORF">SAMN04488558_102179</name>
</gene>
<dbReference type="STRING" id="89093.SAMN04488558_102179"/>
<dbReference type="GO" id="GO:0016832">
    <property type="term" value="F:aldehyde-lyase activity"/>
    <property type="evidence" value="ECO:0007669"/>
    <property type="project" value="InterPro"/>
</dbReference>
<organism evidence="3 4">
    <name type="scientific">Ignavigranum ruoffiae</name>
    <dbReference type="NCBI Taxonomy" id="89093"/>
    <lineage>
        <taxon>Bacteria</taxon>
        <taxon>Bacillati</taxon>
        <taxon>Bacillota</taxon>
        <taxon>Bacilli</taxon>
        <taxon>Lactobacillales</taxon>
        <taxon>Aerococcaceae</taxon>
        <taxon>Ignavigranum</taxon>
    </lineage>
</organism>
<dbReference type="NCBIfam" id="NF006042">
    <property type="entry name" value="PRK08185.1"/>
    <property type="match status" value="1"/>
</dbReference>
<dbReference type="Proteomes" id="UP000198833">
    <property type="component" value="Unassembled WGS sequence"/>
</dbReference>
<dbReference type="AlphaFoldDB" id="A0A1H9B710"/>
<dbReference type="InterPro" id="IPR000771">
    <property type="entry name" value="FBA_II"/>
</dbReference>
<dbReference type="CDD" id="cd00947">
    <property type="entry name" value="TBP_aldolase_IIB"/>
    <property type="match status" value="1"/>
</dbReference>
<feature type="binding site" evidence="2">
    <location>
        <position position="132"/>
    </location>
    <ligand>
        <name>Zn(2+)</name>
        <dbReference type="ChEBI" id="CHEBI:29105"/>
        <label>2</label>
    </ligand>
</feature>
<sequence>MLITGKEILNVAKENNFAVPAFNAGSGQLLDAVMQACEELQSPVMIAIHPDELSFLKDSFVSQVKYFANHTKIPVCIHLDHGASFAQIIHAINLGFTSVMIDASHLDFEDNIKITSKVVEAAHSTGVSVEAELGTIGDTGDSIEGGVSEIIYTDPIVAKEFVDRTNVDSLAVAIGTAHGIYPKNVKPKLRLDILQEIRNEVNLPLVLHGGSSNPDKEIAQAVTMGINKINISSDIKIAFLETLKEVLNSNGKEYREPNLMFPPCMESTKKVAMEKIKLFKSNNKAKLYYEGD</sequence>
<dbReference type="PANTHER" id="PTHR30304">
    <property type="entry name" value="D-TAGATOSE-1,6-BISPHOSPHATE ALDOLASE"/>
    <property type="match status" value="1"/>
</dbReference>